<dbReference type="Proteomes" id="UP000051660">
    <property type="component" value="Unassembled WGS sequence"/>
</dbReference>
<accession>A0A0R3MUR3</accession>
<dbReference type="AlphaFoldDB" id="A0A0R3MUR3"/>
<name>A0A0R3MUR3_9BRAD</name>
<dbReference type="RefSeq" id="WP_057859818.1">
    <property type="nucleotide sequence ID" value="NZ_LLYB01000081.1"/>
</dbReference>
<comment type="caution">
    <text evidence="1">The sequence shown here is derived from an EMBL/GenBank/DDBJ whole genome shotgun (WGS) entry which is preliminary data.</text>
</comment>
<protein>
    <submittedName>
        <fullName evidence="1">Uncharacterized protein</fullName>
    </submittedName>
</protein>
<proteinExistence type="predicted"/>
<reference evidence="1 2" key="1">
    <citation type="submission" date="2014-03" db="EMBL/GenBank/DDBJ databases">
        <title>Bradyrhizobium valentinum sp. nov., isolated from effective nodules of Lupinus mariae-josephae, a lupine endemic of basic-lime soils in Eastern Spain.</title>
        <authorList>
            <person name="Duran D."/>
            <person name="Rey L."/>
            <person name="Navarro A."/>
            <person name="Busquets A."/>
            <person name="Imperial J."/>
            <person name="Ruiz-Argueso T."/>
        </authorList>
    </citation>
    <scope>NUCLEOTIDE SEQUENCE [LARGE SCALE GENOMIC DNA]</scope>
    <source>
        <strain evidence="1 2">CCBAU 23086</strain>
    </source>
</reference>
<evidence type="ECO:0000313" key="2">
    <source>
        <dbReference type="Proteomes" id="UP000051660"/>
    </source>
</evidence>
<evidence type="ECO:0000313" key="1">
    <source>
        <dbReference type="EMBL" id="KRR21360.1"/>
    </source>
</evidence>
<sequence length="148" mass="16408">MTCTNQVGVKNILLTFRDCDTDAVYGPIAHKLATEDLPTWRLCPYNNDPLPHGYVKRQPTNPELEINVIRDLRIPLAMYQGCSDVSIQVEYYNGLVYSAVQGTGTGDDKSDTHEVTMTISFREIDEMLPNGTLESTPNPITPTFAVAA</sequence>
<dbReference type="EMBL" id="LLYB01000081">
    <property type="protein sequence ID" value="KRR21360.1"/>
    <property type="molecule type" value="Genomic_DNA"/>
</dbReference>
<organism evidence="1 2">
    <name type="scientific">Bradyrhizobium lablabi</name>
    <dbReference type="NCBI Taxonomy" id="722472"/>
    <lineage>
        <taxon>Bacteria</taxon>
        <taxon>Pseudomonadati</taxon>
        <taxon>Pseudomonadota</taxon>
        <taxon>Alphaproteobacteria</taxon>
        <taxon>Hyphomicrobiales</taxon>
        <taxon>Nitrobacteraceae</taxon>
        <taxon>Bradyrhizobium</taxon>
    </lineage>
</organism>
<gene>
    <name evidence="1" type="ORF">CQ14_06840</name>
</gene>